<evidence type="ECO:0000256" key="11">
    <source>
        <dbReference type="ARBA" id="ARBA00025198"/>
    </source>
</evidence>
<comment type="subcellular location">
    <subcellularLocation>
        <location evidence="13">Cell membrane</location>
        <topology evidence="13">Single-pass membrane protein</topology>
    </subcellularLocation>
    <subcellularLocation>
        <location evidence="12">Endomembrane system</location>
        <topology evidence="12">Single-pass membrane protein</topology>
    </subcellularLocation>
</comment>
<evidence type="ECO:0000313" key="17">
    <source>
        <dbReference type="Proteomes" id="UP000034137"/>
    </source>
</evidence>
<keyword evidence="10 13" id="KW-0066">ATP synthesis</keyword>
<keyword evidence="7 13" id="KW-1133">Transmembrane helix</keyword>
<evidence type="ECO:0000256" key="5">
    <source>
        <dbReference type="ARBA" id="ARBA00022692"/>
    </source>
</evidence>
<dbReference type="PANTHER" id="PTHR33445:SF1">
    <property type="entry name" value="ATP SYNTHASE SUBUNIT B"/>
    <property type="match status" value="1"/>
</dbReference>
<protein>
    <recommendedName>
        <fullName evidence="13">ATP synthase subunit b</fullName>
    </recommendedName>
    <alternativeName>
        <fullName evidence="13">ATP synthase F(0) sector subunit b</fullName>
    </alternativeName>
    <alternativeName>
        <fullName evidence="13">ATPase subunit I</fullName>
    </alternativeName>
    <alternativeName>
        <fullName evidence="13">F-type ATPase subunit b</fullName>
        <shortName evidence="13">F-ATPase subunit b</shortName>
    </alternativeName>
</protein>
<evidence type="ECO:0000256" key="8">
    <source>
        <dbReference type="ARBA" id="ARBA00023065"/>
    </source>
</evidence>
<keyword evidence="8 13" id="KW-0406">Ion transport</keyword>
<dbReference type="GO" id="GO:0046961">
    <property type="term" value="F:proton-transporting ATPase activity, rotational mechanism"/>
    <property type="evidence" value="ECO:0007669"/>
    <property type="project" value="TreeGrafter"/>
</dbReference>
<evidence type="ECO:0000256" key="12">
    <source>
        <dbReference type="ARBA" id="ARBA00037847"/>
    </source>
</evidence>
<dbReference type="HAMAP" id="MF_01398">
    <property type="entry name" value="ATP_synth_b_bprime"/>
    <property type="match status" value="1"/>
</dbReference>
<dbReference type="NCBIfam" id="TIGR01144">
    <property type="entry name" value="ATP_synt_b"/>
    <property type="match status" value="1"/>
</dbReference>
<dbReference type="PANTHER" id="PTHR33445">
    <property type="entry name" value="ATP SYNTHASE SUBUNIT B', CHLOROPLASTIC"/>
    <property type="match status" value="1"/>
</dbReference>
<keyword evidence="5 13" id="KW-0812">Transmembrane</keyword>
<dbReference type="CDD" id="cd06503">
    <property type="entry name" value="ATP-synt_Fo_b"/>
    <property type="match status" value="1"/>
</dbReference>
<organism evidence="16 17">
    <name type="scientific">Candidatus Falkowbacteria bacterium GW2011_GWF2_39_8</name>
    <dbReference type="NCBI Taxonomy" id="1618642"/>
    <lineage>
        <taxon>Bacteria</taxon>
        <taxon>Candidatus Falkowiibacteriota</taxon>
    </lineage>
</organism>
<evidence type="ECO:0000256" key="3">
    <source>
        <dbReference type="ARBA" id="ARBA00022475"/>
    </source>
</evidence>
<dbReference type="EMBL" id="LBXO01000018">
    <property type="protein sequence ID" value="KKR32954.1"/>
    <property type="molecule type" value="Genomic_DNA"/>
</dbReference>
<keyword evidence="3 13" id="KW-1003">Cell membrane</keyword>
<proteinExistence type="inferred from homology"/>
<evidence type="ECO:0000256" key="10">
    <source>
        <dbReference type="ARBA" id="ARBA00023310"/>
    </source>
</evidence>
<dbReference type="GO" id="GO:0045259">
    <property type="term" value="C:proton-transporting ATP synthase complex"/>
    <property type="evidence" value="ECO:0007669"/>
    <property type="project" value="UniProtKB-KW"/>
</dbReference>
<feature type="coiled-coil region" evidence="15">
    <location>
        <begin position="48"/>
        <end position="134"/>
    </location>
</feature>
<dbReference type="GO" id="GO:0012505">
    <property type="term" value="C:endomembrane system"/>
    <property type="evidence" value="ECO:0007669"/>
    <property type="project" value="UniProtKB-SubCell"/>
</dbReference>
<dbReference type="AlphaFoldDB" id="A0A0G0PXV9"/>
<evidence type="ECO:0000256" key="1">
    <source>
        <dbReference type="ARBA" id="ARBA00005513"/>
    </source>
</evidence>
<dbReference type="Gene3D" id="6.10.250.1580">
    <property type="match status" value="1"/>
</dbReference>
<evidence type="ECO:0000256" key="15">
    <source>
        <dbReference type="SAM" id="Coils"/>
    </source>
</evidence>
<evidence type="ECO:0000256" key="4">
    <source>
        <dbReference type="ARBA" id="ARBA00022547"/>
    </source>
</evidence>
<dbReference type="InterPro" id="IPR005864">
    <property type="entry name" value="ATP_synth_F0_bsu_bac"/>
</dbReference>
<keyword evidence="6 13" id="KW-0375">Hydrogen ion transport</keyword>
<gene>
    <name evidence="13" type="primary">atpF</name>
    <name evidence="16" type="ORF">UT64_C0018G0017</name>
</gene>
<dbReference type="GO" id="GO:0046933">
    <property type="term" value="F:proton-transporting ATP synthase activity, rotational mechanism"/>
    <property type="evidence" value="ECO:0007669"/>
    <property type="project" value="UniProtKB-UniRule"/>
</dbReference>
<comment type="function">
    <text evidence="11 13">F(1)F(0) ATP synthase produces ATP from ADP in the presence of a proton or sodium gradient. F-type ATPases consist of two structural domains, F(1) containing the extramembraneous catalytic core and F(0) containing the membrane proton channel, linked together by a central stalk and a peripheral stalk. During catalysis, ATP synthesis in the catalytic domain of F(1) is coupled via a rotary mechanism of the central stalk subunits to proton translocation.</text>
</comment>
<evidence type="ECO:0000256" key="9">
    <source>
        <dbReference type="ARBA" id="ARBA00023136"/>
    </source>
</evidence>
<dbReference type="InterPro" id="IPR002146">
    <property type="entry name" value="ATP_synth_b/b'su_bac/chlpt"/>
</dbReference>
<evidence type="ECO:0000256" key="2">
    <source>
        <dbReference type="ARBA" id="ARBA00022448"/>
    </source>
</evidence>
<keyword evidence="9 13" id="KW-0472">Membrane</keyword>
<evidence type="ECO:0000256" key="6">
    <source>
        <dbReference type="ARBA" id="ARBA00022781"/>
    </source>
</evidence>
<dbReference type="GO" id="GO:0005886">
    <property type="term" value="C:plasma membrane"/>
    <property type="evidence" value="ECO:0007669"/>
    <property type="project" value="UniProtKB-SubCell"/>
</dbReference>
<sequence length="165" mass="18946">MEELIKTFHIDAKLIIAQLINFIIVLGVLYKFAYKPVLQMLNDRSDKIDKSLSDAKKIEEKLAQAEADYKEVVAKARKEATEIIEKSNAINEEKKAEMLAKAKEDIGQIINKEKEKMQADKAQTLKEIRSEMAELVALSLEKLIEKKMTDKEDKELIKKIVKEVK</sequence>
<comment type="subunit">
    <text evidence="13">F-type ATPases have 2 components, F(1) - the catalytic core - and F(0) - the membrane proton channel. F(1) has five subunits: alpha(3), beta(3), gamma(1), delta(1), epsilon(1). F(0) has three main subunits: a(1), b(2) and c(10-14). The alpha and beta chains form an alternating ring which encloses part of the gamma chain. F(1) is attached to F(0) by a central stalk formed by the gamma and epsilon chains, while a peripheral stalk is formed by the delta and b chains.</text>
</comment>
<dbReference type="Pfam" id="PF00430">
    <property type="entry name" value="ATP-synt_B"/>
    <property type="match status" value="1"/>
</dbReference>
<evidence type="ECO:0000256" key="14">
    <source>
        <dbReference type="RuleBase" id="RU003848"/>
    </source>
</evidence>
<name>A0A0G0PXV9_9BACT</name>
<comment type="similarity">
    <text evidence="1 13 14">Belongs to the ATPase B chain family.</text>
</comment>
<dbReference type="Proteomes" id="UP000034137">
    <property type="component" value="Unassembled WGS sequence"/>
</dbReference>
<keyword evidence="2 13" id="KW-0813">Transport</keyword>
<feature type="transmembrane region" description="Helical" evidence="13">
    <location>
        <begin position="15"/>
        <end position="34"/>
    </location>
</feature>
<comment type="function">
    <text evidence="13">Component of the F(0) channel, it forms part of the peripheral stalk, linking F(1) to F(0).</text>
</comment>
<keyword evidence="15" id="KW-0175">Coiled coil</keyword>
<keyword evidence="4 13" id="KW-0138">CF(0)</keyword>
<evidence type="ECO:0000313" key="16">
    <source>
        <dbReference type="EMBL" id="KKR32954.1"/>
    </source>
</evidence>
<accession>A0A0G0PXV9</accession>
<evidence type="ECO:0000256" key="13">
    <source>
        <dbReference type="HAMAP-Rule" id="MF_01398"/>
    </source>
</evidence>
<dbReference type="InterPro" id="IPR050059">
    <property type="entry name" value="ATP_synthase_B_chain"/>
</dbReference>
<reference evidence="16 17" key="1">
    <citation type="journal article" date="2015" name="Nature">
        <title>rRNA introns, odd ribosomes, and small enigmatic genomes across a large radiation of phyla.</title>
        <authorList>
            <person name="Brown C.T."/>
            <person name="Hug L.A."/>
            <person name="Thomas B.C."/>
            <person name="Sharon I."/>
            <person name="Castelle C.J."/>
            <person name="Singh A."/>
            <person name="Wilkins M.J."/>
            <person name="Williams K.H."/>
            <person name="Banfield J.F."/>
        </authorList>
    </citation>
    <scope>NUCLEOTIDE SEQUENCE [LARGE SCALE GENOMIC DNA]</scope>
</reference>
<comment type="caution">
    <text evidence="16">The sequence shown here is derived from an EMBL/GenBank/DDBJ whole genome shotgun (WGS) entry which is preliminary data.</text>
</comment>
<evidence type="ECO:0000256" key="7">
    <source>
        <dbReference type="ARBA" id="ARBA00022989"/>
    </source>
</evidence>